<dbReference type="Pfam" id="PF00496">
    <property type="entry name" value="SBP_bac_5"/>
    <property type="match status" value="2"/>
</dbReference>
<dbReference type="InterPro" id="IPR019546">
    <property type="entry name" value="TAT_signal_bac_arc"/>
</dbReference>
<feature type="region of interest" description="Disordered" evidence="4">
    <location>
        <begin position="608"/>
        <end position="644"/>
    </location>
</feature>
<dbReference type="Gene3D" id="3.40.190.10">
    <property type="entry name" value="Periplasmic binding protein-like II"/>
    <property type="match status" value="1"/>
</dbReference>
<feature type="compositionally biased region" description="Low complexity" evidence="4">
    <location>
        <begin position="633"/>
        <end position="644"/>
    </location>
</feature>
<dbReference type="NCBIfam" id="TIGR01409">
    <property type="entry name" value="TAT_signal_seq"/>
    <property type="match status" value="1"/>
</dbReference>
<dbReference type="PANTHER" id="PTHR30290:SF9">
    <property type="entry name" value="OLIGOPEPTIDE-BINDING PROTEIN APPA"/>
    <property type="match status" value="1"/>
</dbReference>
<comment type="caution">
    <text evidence="6">The sequence shown here is derived from an EMBL/GenBank/DDBJ whole genome shotgun (WGS) entry which is preliminary data.</text>
</comment>
<sequence length="644" mass="69204">MTDSSGKTRRRFLQATGATAAVALAGCSSDSNSESSGNDTSGNETGTGTENGGEGFQGLDSYPYGANETRVGEAKRVMEEAGYGPDNRFELNWLQYTSPAWTEMANTIRARLESAYIDMNINEADFSALIDTTEKGEHEAYTLGWIADYPGGQNFLQLVDPPNTIYDADGYTPNGARLFWSEDAKGDASVRQYMIDQFDQITDNPGNSDSAETARNEAAVRMEEGLWESAALLPIYHQASQVFWYDRLDYNPPGGMGGSRSKENISVNGLEGKSRLDTISATFSTLDPIASGNTASGGKIMNMFDAPMNYQNGTTEVQPLIVEDYTSNDDLTEYEFTLKEGIQFHGDYGEVTASDVVYSIRRLVESTNSTNTYFPISVLDIARETDDDGNVVSGSTGVEATGDYTFKITLNNPFTYVLPVLAYSAFSVVPEGIVGDIEGYEGEMGYEEFSTSNPIGCGPFQFANWESGNGGSFSADRFDDYHGQMAAIEGIDSAIITDTTARFNYFLNGNADVAAIPTAQYNPNKADLGQAEGGQATGTYGPLENDQTVNMAETSSINTYFVGFHMEKVPKAVRQAMAYVINQEQFVNSVFKGRGNGAFHLQPPQVFPGGAEAYESHWQGSGSGSGGSGGSTSSGNSSGNSSGS</sequence>
<evidence type="ECO:0000256" key="1">
    <source>
        <dbReference type="ARBA" id="ARBA00005695"/>
    </source>
</evidence>
<dbReference type="InterPro" id="IPR000914">
    <property type="entry name" value="SBP_5_dom"/>
</dbReference>
<proteinExistence type="inferred from homology"/>
<dbReference type="AlphaFoldDB" id="A0ABD5RL63"/>
<dbReference type="EMBL" id="JBHSQH010000001">
    <property type="protein sequence ID" value="MFC5971381.1"/>
    <property type="molecule type" value="Genomic_DNA"/>
</dbReference>
<keyword evidence="7" id="KW-1185">Reference proteome</keyword>
<evidence type="ECO:0000259" key="5">
    <source>
        <dbReference type="Pfam" id="PF00496"/>
    </source>
</evidence>
<dbReference type="PROSITE" id="PS51257">
    <property type="entry name" value="PROKAR_LIPOPROTEIN"/>
    <property type="match status" value="1"/>
</dbReference>
<feature type="compositionally biased region" description="Low complexity" evidence="4">
    <location>
        <begin position="26"/>
        <end position="48"/>
    </location>
</feature>
<dbReference type="InterPro" id="IPR039424">
    <property type="entry name" value="SBP_5"/>
</dbReference>
<organism evidence="6 7">
    <name type="scientific">Halomarina salina</name>
    <dbReference type="NCBI Taxonomy" id="1872699"/>
    <lineage>
        <taxon>Archaea</taxon>
        <taxon>Methanobacteriati</taxon>
        <taxon>Methanobacteriota</taxon>
        <taxon>Stenosarchaea group</taxon>
        <taxon>Halobacteria</taxon>
        <taxon>Halobacteriales</taxon>
        <taxon>Natronomonadaceae</taxon>
        <taxon>Halomarina</taxon>
    </lineage>
</organism>
<dbReference type="PANTHER" id="PTHR30290">
    <property type="entry name" value="PERIPLASMIC BINDING COMPONENT OF ABC TRANSPORTER"/>
    <property type="match status" value="1"/>
</dbReference>
<dbReference type="InterPro" id="IPR006311">
    <property type="entry name" value="TAT_signal"/>
</dbReference>
<gene>
    <name evidence="6" type="ORF">ACFPYI_08580</name>
</gene>
<dbReference type="Proteomes" id="UP001596099">
    <property type="component" value="Unassembled WGS sequence"/>
</dbReference>
<name>A0ABD5RL63_9EURY</name>
<feature type="region of interest" description="Disordered" evidence="4">
    <location>
        <begin position="26"/>
        <end position="65"/>
    </location>
</feature>
<evidence type="ECO:0000313" key="7">
    <source>
        <dbReference type="Proteomes" id="UP001596099"/>
    </source>
</evidence>
<evidence type="ECO:0000313" key="6">
    <source>
        <dbReference type="EMBL" id="MFC5971381.1"/>
    </source>
</evidence>
<dbReference type="Gene3D" id="3.10.105.10">
    <property type="entry name" value="Dipeptide-binding Protein, Domain 3"/>
    <property type="match status" value="2"/>
</dbReference>
<dbReference type="PROSITE" id="PS51318">
    <property type="entry name" value="TAT"/>
    <property type="match status" value="1"/>
</dbReference>
<comment type="similarity">
    <text evidence="1">Belongs to the bacterial solute-binding protein 5 family.</text>
</comment>
<evidence type="ECO:0000256" key="3">
    <source>
        <dbReference type="ARBA" id="ARBA00022729"/>
    </source>
</evidence>
<feature type="domain" description="Solute-binding protein family 5" evidence="5">
    <location>
        <begin position="60"/>
        <end position="160"/>
    </location>
</feature>
<feature type="compositionally biased region" description="Gly residues" evidence="4">
    <location>
        <begin position="621"/>
        <end position="632"/>
    </location>
</feature>
<evidence type="ECO:0000256" key="4">
    <source>
        <dbReference type="SAM" id="MobiDB-lite"/>
    </source>
</evidence>
<accession>A0ABD5RL63</accession>
<evidence type="ECO:0000256" key="2">
    <source>
        <dbReference type="ARBA" id="ARBA00022448"/>
    </source>
</evidence>
<keyword evidence="3" id="KW-0732">Signal</keyword>
<dbReference type="SUPFAM" id="SSF53850">
    <property type="entry name" value="Periplasmic binding protein-like II"/>
    <property type="match status" value="2"/>
</dbReference>
<feature type="domain" description="Solute-binding protein family 5" evidence="5">
    <location>
        <begin position="316"/>
        <end position="616"/>
    </location>
</feature>
<dbReference type="RefSeq" id="WP_247414278.1">
    <property type="nucleotide sequence ID" value="NZ_JALLGW010000001.1"/>
</dbReference>
<dbReference type="CDD" id="cd00995">
    <property type="entry name" value="PBP2_NikA_DppA_OppA_like"/>
    <property type="match status" value="1"/>
</dbReference>
<keyword evidence="2" id="KW-0813">Transport</keyword>
<protein>
    <submittedName>
        <fullName evidence="6">ABC transporter substrate-binding protein</fullName>
    </submittedName>
</protein>
<reference evidence="6 7" key="1">
    <citation type="journal article" date="2019" name="Int. J. Syst. Evol. Microbiol.">
        <title>The Global Catalogue of Microorganisms (GCM) 10K type strain sequencing project: providing services to taxonomists for standard genome sequencing and annotation.</title>
        <authorList>
            <consortium name="The Broad Institute Genomics Platform"/>
            <consortium name="The Broad Institute Genome Sequencing Center for Infectious Disease"/>
            <person name="Wu L."/>
            <person name="Ma J."/>
        </authorList>
    </citation>
    <scope>NUCLEOTIDE SEQUENCE [LARGE SCALE GENOMIC DNA]</scope>
    <source>
        <strain evidence="6 7">CGMCC 1.12543</strain>
    </source>
</reference>